<evidence type="ECO:0000313" key="3">
    <source>
        <dbReference type="Proteomes" id="UP000499080"/>
    </source>
</evidence>
<name>A0A4Y2U5U1_ARAVE</name>
<comment type="caution">
    <text evidence="1">The sequence shown here is derived from an EMBL/GenBank/DDBJ whole genome shotgun (WGS) entry which is preliminary data.</text>
</comment>
<dbReference type="EMBL" id="BGPR01033880">
    <property type="protein sequence ID" value="GBO07992.1"/>
    <property type="molecule type" value="Genomic_DNA"/>
</dbReference>
<keyword evidence="3" id="KW-1185">Reference proteome</keyword>
<evidence type="ECO:0000313" key="2">
    <source>
        <dbReference type="EMBL" id="GBO07995.1"/>
    </source>
</evidence>
<accession>A0A4Y2U5U1</accession>
<dbReference type="Proteomes" id="UP000499080">
    <property type="component" value="Unassembled WGS sequence"/>
</dbReference>
<evidence type="ECO:0000313" key="1">
    <source>
        <dbReference type="EMBL" id="GBO07992.1"/>
    </source>
</evidence>
<proteinExistence type="predicted"/>
<protein>
    <submittedName>
        <fullName evidence="1">Uncharacterized protein</fullName>
    </submittedName>
</protein>
<dbReference type="EMBL" id="BGPR01033882">
    <property type="protein sequence ID" value="GBO07995.1"/>
    <property type="molecule type" value="Genomic_DNA"/>
</dbReference>
<reference evidence="1 3" key="1">
    <citation type="journal article" date="2019" name="Sci. Rep.">
        <title>Orb-weaving spider Araneus ventricosus genome elucidates the spidroin gene catalogue.</title>
        <authorList>
            <person name="Kono N."/>
            <person name="Nakamura H."/>
            <person name="Ohtoshi R."/>
            <person name="Moran D.A.P."/>
            <person name="Shinohara A."/>
            <person name="Yoshida Y."/>
            <person name="Fujiwara M."/>
            <person name="Mori M."/>
            <person name="Tomita M."/>
            <person name="Arakawa K."/>
        </authorList>
    </citation>
    <scope>NUCLEOTIDE SEQUENCE [LARGE SCALE GENOMIC DNA]</scope>
</reference>
<organism evidence="1 3">
    <name type="scientific">Araneus ventricosus</name>
    <name type="common">Orbweaver spider</name>
    <name type="synonym">Epeira ventricosa</name>
    <dbReference type="NCBI Taxonomy" id="182803"/>
    <lineage>
        <taxon>Eukaryota</taxon>
        <taxon>Metazoa</taxon>
        <taxon>Ecdysozoa</taxon>
        <taxon>Arthropoda</taxon>
        <taxon>Chelicerata</taxon>
        <taxon>Arachnida</taxon>
        <taxon>Araneae</taxon>
        <taxon>Araneomorphae</taxon>
        <taxon>Entelegynae</taxon>
        <taxon>Araneoidea</taxon>
        <taxon>Araneidae</taxon>
        <taxon>Araneus</taxon>
    </lineage>
</organism>
<dbReference type="AlphaFoldDB" id="A0A4Y2U5U1"/>
<sequence>MEKSIEVILIRYGIVKEIWVEARGGKAAKVGSIQNNSFICVKKWMWKTTIRQEGRKDHGNVYCAFRKEKADQRSAAFEPKKNAVISHKYVQVRGILLL</sequence>
<gene>
    <name evidence="2" type="ORF">AVEN_14119_1</name>
    <name evidence="1" type="ORF">AVEN_4402_1</name>
</gene>